<feature type="compositionally biased region" description="Low complexity" evidence="9">
    <location>
        <begin position="1388"/>
        <end position="1406"/>
    </location>
</feature>
<feature type="coiled-coil region" evidence="8">
    <location>
        <begin position="2235"/>
        <end position="2262"/>
    </location>
</feature>
<evidence type="ECO:0000256" key="9">
    <source>
        <dbReference type="SAM" id="MobiDB-lite"/>
    </source>
</evidence>
<evidence type="ECO:0000313" key="12">
    <source>
        <dbReference type="EMBL" id="KAI3429861.1"/>
    </source>
</evidence>
<evidence type="ECO:0008006" key="14">
    <source>
        <dbReference type="Google" id="ProtNLM"/>
    </source>
</evidence>
<dbReference type="EMBL" id="SIDB01000008">
    <property type="protein sequence ID" value="KAI3429861.1"/>
    <property type="molecule type" value="Genomic_DNA"/>
</dbReference>
<feature type="region of interest" description="Disordered" evidence="9">
    <location>
        <begin position="2480"/>
        <end position="2569"/>
    </location>
</feature>
<keyword evidence="5 7" id="KW-0539">Nucleus</keyword>
<feature type="compositionally biased region" description="Polar residues" evidence="9">
    <location>
        <begin position="623"/>
        <end position="632"/>
    </location>
</feature>
<dbReference type="Pfam" id="PF00643">
    <property type="entry name" value="zf-B_box"/>
    <property type="match status" value="1"/>
</dbReference>
<evidence type="ECO:0000256" key="1">
    <source>
        <dbReference type="ARBA" id="ARBA00004123"/>
    </source>
</evidence>
<dbReference type="PROSITE" id="PS50119">
    <property type="entry name" value="ZF_BBOX"/>
    <property type="match status" value="1"/>
</dbReference>
<dbReference type="SUPFAM" id="SSF48371">
    <property type="entry name" value="ARM repeat"/>
    <property type="match status" value="1"/>
</dbReference>
<organism evidence="12 13">
    <name type="scientific">Chlorella vulgaris</name>
    <name type="common">Green alga</name>
    <dbReference type="NCBI Taxonomy" id="3077"/>
    <lineage>
        <taxon>Eukaryota</taxon>
        <taxon>Viridiplantae</taxon>
        <taxon>Chlorophyta</taxon>
        <taxon>core chlorophytes</taxon>
        <taxon>Trebouxiophyceae</taxon>
        <taxon>Chlorellales</taxon>
        <taxon>Chlorellaceae</taxon>
        <taxon>Chlorella clade</taxon>
        <taxon>Chlorella</taxon>
    </lineage>
</organism>
<dbReference type="InterPro" id="IPR049808">
    <property type="entry name" value="CONSTANS-like_Bbox1"/>
</dbReference>
<feature type="domain" description="CCT" evidence="11">
    <location>
        <begin position="2586"/>
        <end position="2628"/>
    </location>
</feature>
<evidence type="ECO:0000259" key="10">
    <source>
        <dbReference type="PROSITE" id="PS50119"/>
    </source>
</evidence>
<feature type="compositionally biased region" description="Basic and acidic residues" evidence="9">
    <location>
        <begin position="987"/>
        <end position="999"/>
    </location>
</feature>
<evidence type="ECO:0000256" key="2">
    <source>
        <dbReference type="ARBA" id="ARBA00010024"/>
    </source>
</evidence>
<dbReference type="OrthoDB" id="515772at2759"/>
<sequence length="2644" mass="274066">MAALAGQQRVRATAATGTRLQLRQALAELQSPDLASQAQFTVTALLQDADAGVLEFFLAEALRPADCPPSARRLRYKLAANALRTHSPPDWGSSLLHVRDRLVDRAGAEDSSAAAVELQAVAQQLTVAFVEAYSRTQYASLGFASKAEVPRDWLSRLLVTPLLRAACRGPACPRAAIGCLLVRGVLLQCRLWAKSASVVHAAVDCLKQMLKLTSSGALPLSAAEVLLPLQSCVALLGPRLKDAALGGILQLCVQAMGRSEWQVRKAAVDTLLVLLETLAAEPAAAQAAAGAAAAVATGADAQPPQQQQQQQQGAAALVSIAPAIVAAVEQHVRYDRVPQVRKAAAVALRQLHCLPSLQEQRAPARQPVAGIGTRLTQPAAAGIHAAQAAAAAAQGSNGGVQAKGGDQSLQAVIADRRQQLNAAVDWRAAAAAMKVHSSPAGGIGKAAGGQLPDSPGQASSTGSADGDGWAAPNDRIRAWAGAPESPPQQSPQQLRQQPQPLPKQQQEAAVGLGCPPAAQFLRAAQAALNRLQPPEQQADLDARLAGPRLRRAWGSQPPSPAKQGSRHLQAHPPVSVLDGTAGAVPSSWILDPAAGCLPASAVPAVPPLSRPDGPAGVPMPQHQAPQHQRQLWRQNPLAQSLEGQEEEGAAVRRPAGAAAAAIEAEAAAVVPCVVFNIERPEFLLRLQSAPPEADLHLPSSSSGHLHSVRFWAAAPQAGAEVGVQFELPGGGRHRYWLRGGQLHQEHGDASSAAEAGVPQQVSEDAAATADDAAATTVVGTLPQRPMSPLSLPGRPPLAPTPQSGLLAPAQQLGVGALAAAYEPPAESPLSSLATEALPSFSPDKPAKTPTAASPAAATPASKWGAAFDSPAAPVAAAGPSAAAATPSVTADGWQGLGSPYSRSRQPVAMPPPAGLPSSSAAAVGKGSVAGWAAGLRPHEERLPPGAAGWSGGSKPDSSRPKPQRQPLSGNGSRAGSRAASPHKQQLKKADHEEEAKEQQEGSQQAQQAQQAQQIDEEDAGGGLQRGPLTVMVTRAVSKLAQLDLLQGELELRRVPPGLPAYAVTGGGGGASAGFSVSVSGQGQQRQQHQELSPEQAQLHQQPSHEQLQLHQLQHQQRQQQQPREPSLNPRRSLDLALSAIAEGLAGDTDDAAAAGAGDSGGGGGGGGRARDRPWRLSRGSPGSDITASASKRRRRGGAGPQLEGLQLGLLREQQEQLGMSLREMQWRQADEEGVLQGLNTTAAASWQLPSRRAAGPLPPTAMPGQPQQACERSDDAAGGHRQQQRQEIQQEELLQLLLSSPVSSGCSADEGRYPQRLGSPPPAAQVTTATVAAGDHEAPQPPAAAGQQPSAPPLIVAVNPLFGGSRPGSAATQSMPGMLPAKLSLTRQRQPSSSKEQQQQQQEAMQPSPPLPPEHDKRSGSGPARRRTSAGHHTVAAPAQTSLASFGSLGSGFGVLRRDSEDEVQQFLRGSLAVQPPPPQQQQQQQPLRDAQRLQPQQQQAQQEQGGRIQAAQQSVHPQQLQSSGRISNGDSDSGSCWLEPLQPAASAESLPDGTPTAAEAGAGGITTSVGTAGLTAAASFLGSIDLTAILDSRPASPRKLPPLPTVCSGSGSAVAGEACDEWQTARSGWQGWHTARSGTDGPGSACSSSSSSSTDASAADGAWPNGSTNGSTNGGTAGEAVPASLPARVLPPGPPQHLAAAVSPAGSASRHGSAGYMQQEEEEGLLLQRAPSPELPGLGISRRQAQLLQAAVGRLPGNLSASDAEGIQATLTDVVEQQATHVQAHYRQAASERLARLRRRLAHDPAVLQQALAQHVPALEAASEAGARAEMTSFVEQVLPRLAEVLSSEGLLTRCLQAAAGQPNSLKIRECTKRPRAESGSEPDAVAAQRCMAGASGLSGATCVLCPAPAAVFCRNDGVLLCADCDVHTHSSSDYLSRHERVPLLYLPPADRARVIGGDCVGMLSIPVTSESLSHAPAAAAARQMPPATAPVQHTAGQHNAQPSLTRNKSFQVSGRAAHPISSSPFSFLSKLQPPPTLPALPLQHQHQLQLQRQQLLAATSMQRAGSSAGSDDTLWHELPPAQAARLYGGNLDATLRDCLEAFAGEHQLDLRLKPEAATCGIAHMAGGSQACDNGPSALLSTSSAGDGLYRQHSAADDLFDSVRHQLYSAAVAAKAPSAEHRSGGAGRPTTGLPHANPFAARQLAMAGRQAGTAVSSPAGDSFEQELRQAADRLMLQQQQQQQALLRHQDLERQQRQQQQQQQMELLRLRHLQQLCHQQQQIQQHSPSHALQQQQAAAGRPQAGGPFGVAHFNPATFFNPVLRPEPSDFGVTAAPHGSPASACAATSAAAAAAAEPLIERGGSCLWPAAALVHNQFNRATSAPLHAAIASLSSPRAQAAAGGSCFAGSPKPSAAAPPARLSPAAPASSVLPAEAALKRGASTVLPAEPPVRIQVAQPEVLAAAAPPAVGSGICCSPTAAQPGSPFKSPPSRPLGVQRPRRSSAVAAAVKTAAMMAAEAEAEPSEPPQSPAAAGTVAEAKQRPQTAALSPAAQHLAASGSGELADKDHPMHSMHIVVPQYREGESRAEKLERYRAKKLRRKFQPVVRYQCRKHYADARPRVKGRFVSPDEFAAWQESQGAKSAC</sequence>
<evidence type="ECO:0000256" key="4">
    <source>
        <dbReference type="ARBA" id="ARBA00022833"/>
    </source>
</evidence>
<dbReference type="Pfam" id="PF06203">
    <property type="entry name" value="CCT"/>
    <property type="match status" value="1"/>
</dbReference>
<evidence type="ECO:0000256" key="7">
    <source>
        <dbReference type="PROSITE-ProRule" id="PRU00357"/>
    </source>
</evidence>
<dbReference type="CDD" id="cd19821">
    <property type="entry name" value="Bbox1_BBX-like"/>
    <property type="match status" value="1"/>
</dbReference>
<keyword evidence="6" id="KW-0863">Zinc-finger</keyword>
<feature type="region of interest" description="Disordered" evidence="9">
    <location>
        <begin position="1073"/>
        <end position="1129"/>
    </location>
</feature>
<feature type="compositionally biased region" description="Polar residues" evidence="9">
    <location>
        <begin position="1515"/>
        <end position="1535"/>
    </location>
</feature>
<dbReference type="PANTHER" id="PTHR31319:SF77">
    <property type="entry name" value="ZINC FINGER PROTEIN CONSTANS-LIKE 4"/>
    <property type="match status" value="1"/>
</dbReference>
<feature type="compositionally biased region" description="Low complexity" evidence="9">
    <location>
        <begin position="1481"/>
        <end position="1514"/>
    </location>
</feature>
<keyword evidence="4" id="KW-0862">Zinc</keyword>
<dbReference type="InterPro" id="IPR045281">
    <property type="entry name" value="CONSTANS-like"/>
</dbReference>
<dbReference type="Proteomes" id="UP001055712">
    <property type="component" value="Unassembled WGS sequence"/>
</dbReference>
<feature type="region of interest" description="Disordered" evidence="9">
    <location>
        <begin position="605"/>
        <end position="632"/>
    </location>
</feature>
<feature type="compositionally biased region" description="Low complexity" evidence="9">
    <location>
        <begin position="841"/>
        <end position="857"/>
    </location>
</feature>
<feature type="compositionally biased region" description="Low complexity" evidence="9">
    <location>
        <begin position="2546"/>
        <end position="2558"/>
    </location>
</feature>
<feature type="region of interest" description="Disordered" evidence="9">
    <location>
        <begin position="1632"/>
        <end position="1724"/>
    </location>
</feature>
<feature type="compositionally biased region" description="Low complexity" evidence="9">
    <location>
        <begin position="1643"/>
        <end position="1672"/>
    </location>
</feature>
<feature type="region of interest" description="Disordered" evidence="9">
    <location>
        <begin position="1304"/>
        <end position="1351"/>
    </location>
</feature>
<feature type="region of interest" description="Disordered" evidence="9">
    <location>
        <begin position="438"/>
        <end position="510"/>
    </location>
</feature>
<dbReference type="InterPro" id="IPR011989">
    <property type="entry name" value="ARM-like"/>
</dbReference>
<feature type="compositionally biased region" description="Low complexity" evidence="9">
    <location>
        <begin position="2502"/>
        <end position="2518"/>
    </location>
</feature>
<dbReference type="SMART" id="SM00336">
    <property type="entry name" value="BBOX"/>
    <property type="match status" value="1"/>
</dbReference>
<dbReference type="GO" id="GO:0008270">
    <property type="term" value="F:zinc ion binding"/>
    <property type="evidence" value="ECO:0007669"/>
    <property type="project" value="UniProtKB-KW"/>
</dbReference>
<feature type="compositionally biased region" description="Low complexity" evidence="9">
    <location>
        <begin position="490"/>
        <end position="507"/>
    </location>
</feature>
<feature type="region of interest" description="Disordered" evidence="9">
    <location>
        <begin position="2401"/>
        <end position="2425"/>
    </location>
</feature>
<feature type="compositionally biased region" description="Low complexity" evidence="9">
    <location>
        <begin position="1097"/>
        <end position="1127"/>
    </location>
</feature>
<keyword evidence="8" id="KW-0175">Coiled coil</keyword>
<feature type="region of interest" description="Disordered" evidence="9">
    <location>
        <begin position="1150"/>
        <end position="1206"/>
    </location>
</feature>
<feature type="region of interest" description="Disordered" evidence="9">
    <location>
        <begin position="743"/>
        <end position="805"/>
    </location>
</feature>
<feature type="domain" description="B box-type" evidence="10">
    <location>
        <begin position="1899"/>
        <end position="1945"/>
    </location>
</feature>
<feature type="region of interest" description="Disordered" evidence="9">
    <location>
        <begin position="2281"/>
        <end position="2305"/>
    </location>
</feature>
<dbReference type="PROSITE" id="PS51017">
    <property type="entry name" value="CCT"/>
    <property type="match status" value="1"/>
</dbReference>
<feature type="compositionally biased region" description="Low complexity" evidence="9">
    <location>
        <begin position="2407"/>
        <end position="2425"/>
    </location>
</feature>
<feature type="region of interest" description="Disordered" evidence="9">
    <location>
        <begin position="2175"/>
        <end position="2197"/>
    </location>
</feature>
<evidence type="ECO:0000259" key="11">
    <source>
        <dbReference type="PROSITE" id="PS51017"/>
    </source>
</evidence>
<feature type="compositionally biased region" description="Gly residues" evidence="9">
    <location>
        <begin position="1157"/>
        <end position="1167"/>
    </location>
</feature>
<gene>
    <name evidence="12" type="ORF">D9Q98_010172</name>
</gene>
<evidence type="ECO:0000313" key="13">
    <source>
        <dbReference type="Proteomes" id="UP001055712"/>
    </source>
</evidence>
<dbReference type="InterPro" id="IPR000315">
    <property type="entry name" value="Znf_B-box"/>
</dbReference>
<feature type="region of interest" description="Disordered" evidence="9">
    <location>
        <begin position="1365"/>
        <end position="1446"/>
    </location>
</feature>
<feature type="region of interest" description="Disordered" evidence="9">
    <location>
        <begin position="885"/>
        <end position="921"/>
    </location>
</feature>
<protein>
    <recommendedName>
        <fullName evidence="14">B box-type domain-containing protein</fullName>
    </recommendedName>
</protein>
<evidence type="ECO:0000256" key="3">
    <source>
        <dbReference type="ARBA" id="ARBA00022723"/>
    </source>
</evidence>
<feature type="compositionally biased region" description="Low complexity" evidence="9">
    <location>
        <begin position="764"/>
        <end position="776"/>
    </location>
</feature>
<comment type="similarity">
    <text evidence="2">Belongs to the CONSTANS family.</text>
</comment>
<dbReference type="InterPro" id="IPR010402">
    <property type="entry name" value="CCT_domain"/>
</dbReference>
<dbReference type="Gene3D" id="1.25.10.10">
    <property type="entry name" value="Leucine-rich Repeat Variant"/>
    <property type="match status" value="1"/>
</dbReference>
<feature type="region of interest" description="Disordered" evidence="9">
    <location>
        <begin position="1471"/>
        <end position="1539"/>
    </location>
</feature>
<feature type="compositionally biased region" description="Low complexity" evidence="9">
    <location>
        <begin position="1073"/>
        <end position="1084"/>
    </location>
</feature>
<evidence type="ECO:0000256" key="6">
    <source>
        <dbReference type="PROSITE-ProRule" id="PRU00024"/>
    </source>
</evidence>
<proteinExistence type="inferred from homology"/>
<name>A0A9D4YWF0_CHLVU</name>
<feature type="region of interest" description="Disordered" evidence="9">
    <location>
        <begin position="1251"/>
        <end position="1287"/>
    </location>
</feature>
<dbReference type="PANTHER" id="PTHR31319">
    <property type="entry name" value="ZINC FINGER PROTEIN CONSTANS-LIKE 4"/>
    <property type="match status" value="1"/>
</dbReference>
<dbReference type="InterPro" id="IPR016024">
    <property type="entry name" value="ARM-type_fold"/>
</dbReference>
<feature type="compositionally biased region" description="Polar residues" evidence="9">
    <location>
        <begin position="1085"/>
        <end position="1095"/>
    </location>
</feature>
<evidence type="ECO:0000256" key="8">
    <source>
        <dbReference type="SAM" id="Coils"/>
    </source>
</evidence>
<feature type="compositionally biased region" description="Low complexity" evidence="9">
    <location>
        <begin position="1000"/>
        <end position="1013"/>
    </location>
</feature>
<reference evidence="12" key="2">
    <citation type="submission" date="2020-11" db="EMBL/GenBank/DDBJ databases">
        <authorList>
            <person name="Cecchin M."/>
            <person name="Marcolungo L."/>
            <person name="Rossato M."/>
            <person name="Girolomoni L."/>
            <person name="Cosentino E."/>
            <person name="Cuine S."/>
            <person name="Li-Beisson Y."/>
            <person name="Delledonne M."/>
            <person name="Ballottari M."/>
        </authorList>
    </citation>
    <scope>NUCLEOTIDE SEQUENCE</scope>
    <source>
        <strain evidence="12">211/11P</strain>
        <tissue evidence="12">Whole cell</tissue>
    </source>
</reference>
<comment type="subcellular location">
    <subcellularLocation>
        <location evidence="1 7">Nucleus</location>
    </subcellularLocation>
</comment>
<keyword evidence="13" id="KW-1185">Reference proteome</keyword>
<dbReference type="GO" id="GO:0005634">
    <property type="term" value="C:nucleus"/>
    <property type="evidence" value="ECO:0007669"/>
    <property type="project" value="UniProtKB-SubCell"/>
</dbReference>
<feature type="compositionally biased region" description="Low complexity" evidence="9">
    <location>
        <begin position="1324"/>
        <end position="1333"/>
    </location>
</feature>
<reference evidence="12" key="1">
    <citation type="journal article" date="2019" name="Plant J.">
        <title>Chlorella vulgaris genome assembly and annotation reveals the molecular basis for metabolic acclimation to high light conditions.</title>
        <authorList>
            <person name="Cecchin M."/>
            <person name="Marcolungo L."/>
            <person name="Rossato M."/>
            <person name="Girolomoni L."/>
            <person name="Cosentino E."/>
            <person name="Cuine S."/>
            <person name="Li-Beisson Y."/>
            <person name="Delledonne M."/>
            <person name="Ballottari M."/>
        </authorList>
    </citation>
    <scope>NUCLEOTIDE SEQUENCE</scope>
    <source>
        <strain evidence="12">211/11P</strain>
    </source>
</reference>
<feature type="region of interest" description="Disordered" evidence="9">
    <location>
        <begin position="938"/>
        <end position="1025"/>
    </location>
</feature>
<comment type="caution">
    <text evidence="12">The sequence shown here is derived from an EMBL/GenBank/DDBJ whole genome shotgun (WGS) entry which is preliminary data.</text>
</comment>
<evidence type="ECO:0000256" key="5">
    <source>
        <dbReference type="ARBA" id="ARBA00023242"/>
    </source>
</evidence>
<feature type="region of interest" description="Disordered" evidence="9">
    <location>
        <begin position="829"/>
        <end position="857"/>
    </location>
</feature>
<feature type="region of interest" description="Disordered" evidence="9">
    <location>
        <begin position="550"/>
        <end position="578"/>
    </location>
</feature>
<keyword evidence="3" id="KW-0479">Metal-binding</keyword>
<accession>A0A9D4YWF0</accession>